<proteinExistence type="predicted"/>
<protein>
    <submittedName>
        <fullName evidence="1">Uncharacterized protein</fullName>
    </submittedName>
</protein>
<accession>A0A939KLZ7</accession>
<dbReference type="EMBL" id="JAFNLL010000012">
    <property type="protein sequence ID" value="MBO1267691.1"/>
    <property type="molecule type" value="Genomic_DNA"/>
</dbReference>
<organism evidence="1 2">
    <name type="scientific">Arthrobacter cavernae</name>
    <dbReference type="NCBI Taxonomy" id="2817681"/>
    <lineage>
        <taxon>Bacteria</taxon>
        <taxon>Bacillati</taxon>
        <taxon>Actinomycetota</taxon>
        <taxon>Actinomycetes</taxon>
        <taxon>Micrococcales</taxon>
        <taxon>Micrococcaceae</taxon>
        <taxon>Arthrobacter</taxon>
    </lineage>
</organism>
<sequence length="105" mass="11690">MNEKLRVLVRVDLDCSEAQVAAQGYVNSRNLQALYVVMRRANHLRQGIKLVVDVSHARVEPSALEQLRECSESHHLPASIDPLQADYQLSILEPREHAAPVALAA</sequence>
<gene>
    <name evidence="1" type="ORF">J1902_06800</name>
</gene>
<dbReference type="AlphaFoldDB" id="A0A939KLZ7"/>
<evidence type="ECO:0000313" key="1">
    <source>
        <dbReference type="EMBL" id="MBO1267691.1"/>
    </source>
</evidence>
<reference evidence="1" key="1">
    <citation type="submission" date="2021-03" db="EMBL/GenBank/DDBJ databases">
        <title>A new species, PO-11, isolated from a karst cave deposit.</title>
        <authorList>
            <person name="Zhaoxiaoyong W."/>
        </authorList>
    </citation>
    <scope>NUCLEOTIDE SEQUENCE</scope>
    <source>
        <strain evidence="1">PO-11</strain>
    </source>
</reference>
<evidence type="ECO:0000313" key="2">
    <source>
        <dbReference type="Proteomes" id="UP000664164"/>
    </source>
</evidence>
<keyword evidence="2" id="KW-1185">Reference proteome</keyword>
<comment type="caution">
    <text evidence="1">The sequence shown here is derived from an EMBL/GenBank/DDBJ whole genome shotgun (WGS) entry which is preliminary data.</text>
</comment>
<dbReference type="RefSeq" id="WP_207615489.1">
    <property type="nucleotide sequence ID" value="NZ_JAFNLL010000012.1"/>
</dbReference>
<dbReference type="Proteomes" id="UP000664164">
    <property type="component" value="Unassembled WGS sequence"/>
</dbReference>
<name>A0A939KLZ7_9MICC</name>